<dbReference type="SUPFAM" id="SSF55729">
    <property type="entry name" value="Acyl-CoA N-acyltransferases (Nat)"/>
    <property type="match status" value="1"/>
</dbReference>
<evidence type="ECO:0000313" key="3">
    <source>
        <dbReference type="Proteomes" id="UP001271648"/>
    </source>
</evidence>
<dbReference type="Pfam" id="PF13302">
    <property type="entry name" value="Acetyltransf_3"/>
    <property type="match status" value="1"/>
</dbReference>
<dbReference type="Gene3D" id="3.40.630.30">
    <property type="match status" value="1"/>
</dbReference>
<dbReference type="InterPro" id="IPR000182">
    <property type="entry name" value="GNAT_dom"/>
</dbReference>
<feature type="domain" description="N-acetyltransferase" evidence="1">
    <location>
        <begin position="11"/>
        <end position="169"/>
    </location>
</feature>
<dbReference type="EMBL" id="JAUBDJ010000001">
    <property type="protein sequence ID" value="MDW0115372.1"/>
    <property type="molecule type" value="Genomic_DNA"/>
</dbReference>
<dbReference type="PANTHER" id="PTHR43415">
    <property type="entry name" value="SPERMIDINE N(1)-ACETYLTRANSFERASE"/>
    <property type="match status" value="1"/>
</dbReference>
<dbReference type="PROSITE" id="PS51186">
    <property type="entry name" value="GNAT"/>
    <property type="match status" value="1"/>
</dbReference>
<keyword evidence="3" id="KW-1185">Reference proteome</keyword>
<dbReference type="RefSeq" id="WP_283731989.1">
    <property type="nucleotide sequence ID" value="NZ_CP125968.1"/>
</dbReference>
<dbReference type="GO" id="GO:0016747">
    <property type="term" value="F:acyltransferase activity, transferring groups other than amino-acyl groups"/>
    <property type="evidence" value="ECO:0007669"/>
    <property type="project" value="InterPro"/>
</dbReference>
<accession>A0AAW9A3W2</accession>
<reference evidence="2 3" key="1">
    <citation type="submission" date="2023-06" db="EMBL/GenBank/DDBJ databases">
        <title>Sporosarcina sp. nov., isolated from Korean traditional fermented seafood 'Jeotgal'.</title>
        <authorList>
            <person name="Yang A.I."/>
            <person name="Shin N.-R."/>
        </authorList>
    </citation>
    <scope>NUCLEOTIDE SEQUENCE [LARGE SCALE GENOMIC DNA]</scope>
    <source>
        <strain evidence="2 3">KCTC43456</strain>
    </source>
</reference>
<evidence type="ECO:0000313" key="2">
    <source>
        <dbReference type="EMBL" id="MDW0115372.1"/>
    </source>
</evidence>
<dbReference type="PANTHER" id="PTHR43415:SF3">
    <property type="entry name" value="GNAT-FAMILY ACETYLTRANSFERASE"/>
    <property type="match status" value="1"/>
</dbReference>
<organism evidence="2 3">
    <name type="scientific">Sporosarcina thermotolerans</name>
    <dbReference type="NCBI Taxonomy" id="633404"/>
    <lineage>
        <taxon>Bacteria</taxon>
        <taxon>Bacillati</taxon>
        <taxon>Bacillota</taxon>
        <taxon>Bacilli</taxon>
        <taxon>Bacillales</taxon>
        <taxon>Caryophanaceae</taxon>
        <taxon>Sporosarcina</taxon>
    </lineage>
</organism>
<evidence type="ECO:0000259" key="1">
    <source>
        <dbReference type="PROSITE" id="PS51186"/>
    </source>
</evidence>
<proteinExistence type="predicted"/>
<protein>
    <submittedName>
        <fullName evidence="2">GNAT family N-acetyltransferase</fullName>
    </submittedName>
</protein>
<gene>
    <name evidence="2" type="ORF">QTL97_00260</name>
</gene>
<dbReference type="AlphaFoldDB" id="A0AAW9A3W2"/>
<name>A0AAW9A3W2_9BACL</name>
<sequence>MDIKIKFRHDIKLRPITMEDFSCVAKWSKDNVFCIANGWDLNRDEQELFNWWGRCVNNDSEGFFRIGIELESKLIGYADLACINGNSAEIGIAIGDSTLWGKGIGSDSCKLLMNYAFKHFGITIFNAETHETNLRSRKMLESIGFQEASRIGTEEYLGTDSKLIQYKFIFN</sequence>
<dbReference type="Proteomes" id="UP001271648">
    <property type="component" value="Unassembled WGS sequence"/>
</dbReference>
<dbReference type="InterPro" id="IPR016181">
    <property type="entry name" value="Acyl_CoA_acyltransferase"/>
</dbReference>
<comment type="caution">
    <text evidence="2">The sequence shown here is derived from an EMBL/GenBank/DDBJ whole genome shotgun (WGS) entry which is preliminary data.</text>
</comment>